<dbReference type="SUPFAM" id="SSF55781">
    <property type="entry name" value="GAF domain-like"/>
    <property type="match status" value="1"/>
</dbReference>
<dbReference type="SMART" id="SM00052">
    <property type="entry name" value="EAL"/>
    <property type="match status" value="1"/>
</dbReference>
<dbReference type="Gene3D" id="3.30.70.270">
    <property type="match status" value="1"/>
</dbReference>
<proteinExistence type="predicted"/>
<dbReference type="Proteomes" id="UP000464787">
    <property type="component" value="Chromosome"/>
</dbReference>
<evidence type="ECO:0000259" key="1">
    <source>
        <dbReference type="PROSITE" id="PS50883"/>
    </source>
</evidence>
<dbReference type="PANTHER" id="PTHR33121">
    <property type="entry name" value="CYCLIC DI-GMP PHOSPHODIESTERASE PDEF"/>
    <property type="match status" value="1"/>
</dbReference>
<sequence>MRTAASLDEEERIQALRSLDLLYTAPTEAFDRITRLAAAVFQVPIALITLLDTERQWFKSRVGLSVPDTCREDAFCNYTIASPQVMVVRDAAQDPRFLNNPLVTGYPGICFYAGAPLVLANGHSLGSLCLIDHRPREFDAAQEQMLLDLAAMVVAQIELQHAVGRIDGSTHLPNRAQLTIDLEELCQASPGQQCTLILLDLMGPESLQSVMRAVGAGPLEELVRGAGRRLREFAGHVSKVYQVDMSCLALVVRKTADFDLNRFLQALVQEFREPFTTSDPYLLEQRPRLGAAVFELDAANIQDVFRRAIASLHTNKSRRPVVTWYDADEDLRYKRSYQLLSAVPHAMAHGEFSLVFQPKLDRDSLAFRGAEALLRWHHPVLGNIPPGEFIPLVESTNLIHSVTEWVIHSALAQLVEWETRGLVVDVAVNISARNLEDADFIRMMQNACTLHQVQPRRLQLECTENVALTGESTVRAINEARALGIQIALDDFGTGYCNFGSLYSLPAEALKLDQSLIRPIGTDERAREIVRSMIDLGHSLGYKLVAEGVETVQILDLLIDMGCDEIQGYYVSRPLRPEDAFARMKQQNDAFLRGPSSA</sequence>
<dbReference type="InterPro" id="IPR000160">
    <property type="entry name" value="GGDEF_dom"/>
</dbReference>
<organism evidence="2 3">
    <name type="scientific">Xylophilus rhododendri</name>
    <dbReference type="NCBI Taxonomy" id="2697032"/>
    <lineage>
        <taxon>Bacteria</taxon>
        <taxon>Pseudomonadati</taxon>
        <taxon>Pseudomonadota</taxon>
        <taxon>Betaproteobacteria</taxon>
        <taxon>Burkholderiales</taxon>
        <taxon>Xylophilus</taxon>
    </lineage>
</organism>
<dbReference type="SMART" id="SM00065">
    <property type="entry name" value="GAF"/>
    <property type="match status" value="1"/>
</dbReference>
<dbReference type="Pfam" id="PF00990">
    <property type="entry name" value="GGDEF"/>
    <property type="match status" value="1"/>
</dbReference>
<dbReference type="InterPro" id="IPR001633">
    <property type="entry name" value="EAL_dom"/>
</dbReference>
<dbReference type="SUPFAM" id="SSF141868">
    <property type="entry name" value="EAL domain-like"/>
    <property type="match status" value="1"/>
</dbReference>
<dbReference type="SMART" id="SM00267">
    <property type="entry name" value="GGDEF"/>
    <property type="match status" value="1"/>
</dbReference>
<dbReference type="KEGG" id="xyk:GT347_03325"/>
<dbReference type="CDD" id="cd01948">
    <property type="entry name" value="EAL"/>
    <property type="match status" value="1"/>
</dbReference>
<dbReference type="InterPro" id="IPR050706">
    <property type="entry name" value="Cyclic-di-GMP_PDE-like"/>
</dbReference>
<dbReference type="Pfam" id="PF00563">
    <property type="entry name" value="EAL"/>
    <property type="match status" value="1"/>
</dbReference>
<dbReference type="InterPro" id="IPR035919">
    <property type="entry name" value="EAL_sf"/>
</dbReference>
<dbReference type="AlphaFoldDB" id="A0A857IZR4"/>
<dbReference type="InterPro" id="IPR003018">
    <property type="entry name" value="GAF"/>
</dbReference>
<dbReference type="Pfam" id="PF01590">
    <property type="entry name" value="GAF"/>
    <property type="match status" value="1"/>
</dbReference>
<accession>A0A857IZR4</accession>
<dbReference type="RefSeq" id="WP_160550618.1">
    <property type="nucleotide sequence ID" value="NZ_CP047650.1"/>
</dbReference>
<dbReference type="GO" id="GO:0071111">
    <property type="term" value="F:cyclic-guanylate-specific phosphodiesterase activity"/>
    <property type="evidence" value="ECO:0007669"/>
    <property type="project" value="InterPro"/>
</dbReference>
<dbReference type="Gene3D" id="3.20.20.450">
    <property type="entry name" value="EAL domain"/>
    <property type="match status" value="1"/>
</dbReference>
<evidence type="ECO:0000313" key="3">
    <source>
        <dbReference type="Proteomes" id="UP000464787"/>
    </source>
</evidence>
<keyword evidence="3" id="KW-1185">Reference proteome</keyword>
<name>A0A857IZR4_9BURK</name>
<gene>
    <name evidence="2" type="ORF">GT347_03325</name>
</gene>
<feature type="domain" description="EAL" evidence="1">
    <location>
        <begin position="336"/>
        <end position="588"/>
    </location>
</feature>
<dbReference type="SUPFAM" id="SSF55073">
    <property type="entry name" value="Nucleotide cyclase"/>
    <property type="match status" value="1"/>
</dbReference>
<protein>
    <submittedName>
        <fullName evidence="2">EAL domain-containing protein</fullName>
    </submittedName>
</protein>
<dbReference type="InterPro" id="IPR043128">
    <property type="entry name" value="Rev_trsase/Diguanyl_cyclase"/>
</dbReference>
<dbReference type="InterPro" id="IPR029787">
    <property type="entry name" value="Nucleotide_cyclase"/>
</dbReference>
<evidence type="ECO:0000313" key="2">
    <source>
        <dbReference type="EMBL" id="QHI97100.1"/>
    </source>
</evidence>
<dbReference type="Gene3D" id="3.30.450.40">
    <property type="match status" value="1"/>
</dbReference>
<reference evidence="2 3" key="1">
    <citation type="submission" date="2020-01" db="EMBL/GenBank/DDBJ databases">
        <title>Genome sequencing of strain KACC 21265.</title>
        <authorList>
            <person name="Heo J."/>
            <person name="Kim S.-J."/>
            <person name="Kim J.-S."/>
            <person name="Hong S.-B."/>
            <person name="Kwon S.-W."/>
        </authorList>
    </citation>
    <scope>NUCLEOTIDE SEQUENCE [LARGE SCALE GENOMIC DNA]</scope>
    <source>
        <strain evidence="2 3">KACC 21265</strain>
    </source>
</reference>
<dbReference type="PROSITE" id="PS50883">
    <property type="entry name" value="EAL"/>
    <property type="match status" value="1"/>
</dbReference>
<dbReference type="PANTHER" id="PTHR33121:SF19">
    <property type="entry name" value="CYCLIC DI-GMP PHOSPHODIESTERASE PA2567"/>
    <property type="match status" value="1"/>
</dbReference>
<dbReference type="InterPro" id="IPR029016">
    <property type="entry name" value="GAF-like_dom_sf"/>
</dbReference>
<dbReference type="EMBL" id="CP047650">
    <property type="protein sequence ID" value="QHI97100.1"/>
    <property type="molecule type" value="Genomic_DNA"/>
</dbReference>